<dbReference type="Pfam" id="PF01255">
    <property type="entry name" value="Prenyltransf"/>
    <property type="match status" value="1"/>
</dbReference>
<proteinExistence type="inferred from homology"/>
<feature type="active site" evidence="2">
    <location>
        <position position="39"/>
    </location>
</feature>
<dbReference type="PANTHER" id="PTHR10291">
    <property type="entry name" value="DEHYDRODOLICHYL DIPHOSPHATE SYNTHASE FAMILY MEMBER"/>
    <property type="match status" value="1"/>
</dbReference>
<dbReference type="STRING" id="1413210.U472_06465"/>
<dbReference type="GO" id="GO:0016094">
    <property type="term" value="P:polyprenol biosynthetic process"/>
    <property type="evidence" value="ECO:0007669"/>
    <property type="project" value="TreeGrafter"/>
</dbReference>
<dbReference type="SUPFAM" id="SSF64005">
    <property type="entry name" value="Undecaprenyl diphosphate synthase"/>
    <property type="match status" value="1"/>
</dbReference>
<name>A0A285FMQ9_9FIRM</name>
<accession>A0A285FMQ9</accession>
<evidence type="ECO:0000256" key="2">
    <source>
        <dbReference type="HAMAP-Rule" id="MF_01139"/>
    </source>
</evidence>
<keyword evidence="1 2" id="KW-0808">Transferase</keyword>
<feature type="binding site" evidence="2">
    <location>
        <begin position="40"/>
        <end position="43"/>
    </location>
    <ligand>
        <name>substrate</name>
    </ligand>
</feature>
<evidence type="ECO:0000313" key="3">
    <source>
        <dbReference type="EMBL" id="SNY12580.1"/>
    </source>
</evidence>
<comment type="function">
    <text evidence="2">Catalyzes the condensation of isopentenyl diphosphate (IPP) with allylic pyrophosphates generating different type of terpenoids.</text>
</comment>
<feature type="binding site" evidence="2">
    <location>
        <begin position="84"/>
        <end position="86"/>
    </location>
    <ligand>
        <name>substrate</name>
    </ligand>
</feature>
<dbReference type="EMBL" id="OBDZ01000002">
    <property type="protein sequence ID" value="SNY12580.1"/>
    <property type="molecule type" value="Genomic_DNA"/>
</dbReference>
<evidence type="ECO:0000313" key="4">
    <source>
        <dbReference type="Proteomes" id="UP000219573"/>
    </source>
</evidence>
<feature type="binding site" evidence="2">
    <location>
        <position position="90"/>
    </location>
    <ligand>
        <name>substrate</name>
    </ligand>
</feature>
<evidence type="ECO:0000256" key="1">
    <source>
        <dbReference type="ARBA" id="ARBA00022679"/>
    </source>
</evidence>
<comment type="subunit">
    <text evidence="2">Homodimer.</text>
</comment>
<dbReference type="Proteomes" id="UP000219573">
    <property type="component" value="Unassembled WGS sequence"/>
</dbReference>
<feature type="binding site" evidence="2">
    <location>
        <position position="44"/>
    </location>
    <ligand>
        <name>substrate</name>
    </ligand>
</feature>
<dbReference type="AlphaFoldDB" id="A0A285FMQ9"/>
<dbReference type="HAMAP" id="MF_01139">
    <property type="entry name" value="ISPT"/>
    <property type="match status" value="1"/>
</dbReference>
<feature type="binding site" evidence="2">
    <location>
        <position position="39"/>
    </location>
    <ligand>
        <name>Mg(2+)</name>
        <dbReference type="ChEBI" id="CHEBI:18420"/>
    </ligand>
</feature>
<keyword evidence="2" id="KW-0460">Magnesium</keyword>
<dbReference type="RefSeq" id="WP_097016427.1">
    <property type="nucleotide sequence ID" value="NZ_OBDZ01000002.1"/>
</dbReference>
<reference evidence="4" key="1">
    <citation type="submission" date="2017-09" db="EMBL/GenBank/DDBJ databases">
        <authorList>
            <person name="Varghese N."/>
            <person name="Submissions S."/>
        </authorList>
    </citation>
    <scope>NUCLEOTIDE SEQUENCE [LARGE SCALE GENOMIC DNA]</scope>
    <source>
        <strain evidence="4">MSL47</strain>
    </source>
</reference>
<comment type="similarity">
    <text evidence="2">Belongs to the UPP synthase family.</text>
</comment>
<dbReference type="GO" id="GO:0045547">
    <property type="term" value="F:ditrans,polycis-polyprenyl diphosphate synthase [(2E,6E)-farnesyl diphosphate specific] activity"/>
    <property type="evidence" value="ECO:0007669"/>
    <property type="project" value="TreeGrafter"/>
</dbReference>
<dbReference type="NCBIfam" id="NF011405">
    <property type="entry name" value="PRK14830.1"/>
    <property type="match status" value="1"/>
</dbReference>
<comment type="cofactor">
    <cofactor evidence="2">
        <name>Mg(2+)</name>
        <dbReference type="ChEBI" id="CHEBI:18420"/>
    </cofactor>
    <text evidence="2">Binds 2 magnesium ions per subunit.</text>
</comment>
<dbReference type="Gene3D" id="3.40.1180.10">
    <property type="entry name" value="Decaprenyl diphosphate synthase-like"/>
    <property type="match status" value="1"/>
</dbReference>
<organism evidence="3 4">
    <name type="scientific">Orenia metallireducens</name>
    <dbReference type="NCBI Taxonomy" id="1413210"/>
    <lineage>
        <taxon>Bacteria</taxon>
        <taxon>Bacillati</taxon>
        <taxon>Bacillota</taxon>
        <taxon>Clostridia</taxon>
        <taxon>Halanaerobiales</taxon>
        <taxon>Halobacteroidaceae</taxon>
        <taxon>Orenia</taxon>
    </lineage>
</organism>
<dbReference type="NCBIfam" id="TIGR00055">
    <property type="entry name" value="uppS"/>
    <property type="match status" value="1"/>
</dbReference>
<protein>
    <recommendedName>
        <fullName evidence="2">Isoprenyl transferase</fullName>
        <ecNumber evidence="2">2.5.1.-</ecNumber>
    </recommendedName>
</protein>
<keyword evidence="4" id="KW-1185">Reference proteome</keyword>
<dbReference type="CDD" id="cd00475">
    <property type="entry name" value="Cis_IPPS"/>
    <property type="match status" value="1"/>
</dbReference>
<dbReference type="OrthoDB" id="4191603at2"/>
<feature type="active site" description="Proton acceptor" evidence="2">
    <location>
        <position position="87"/>
    </location>
</feature>
<dbReference type="EC" id="2.5.1.-" evidence="2"/>
<sequence>MWGIVDKALDKFKNNSTFEELVSEVKQKEVPTHVAFIMDGNGRWAKKRGFPRSVGHQAGVKTLKEITKISKNLGVKYITTYAFSTENWKRPEKEVNFLMKLFEKVFLEELDELDQEGVRLNIIGYKNRLPQGVKEKVEQAMERTKNNNTLVLNIALDYGARSEIIESVKNIGRDLIDGKISLEDIDEQLISQGLYTNQQPDPDLLIRPGGEKRISNFLLWQLAYTELCFTEVYWPDFNKEAFLEIIKDYQERERRFGGLKKK</sequence>
<gene>
    <name evidence="3" type="ORF">SAMN06265827_102166</name>
</gene>
<dbReference type="InterPro" id="IPR001441">
    <property type="entry name" value="UPP_synth-like"/>
</dbReference>
<feature type="binding site" evidence="2">
    <location>
        <position position="52"/>
    </location>
    <ligand>
        <name>substrate</name>
    </ligand>
</feature>
<dbReference type="InterPro" id="IPR018520">
    <property type="entry name" value="UPP_synth-like_CS"/>
</dbReference>
<dbReference type="GO" id="GO:0000287">
    <property type="term" value="F:magnesium ion binding"/>
    <property type="evidence" value="ECO:0007669"/>
    <property type="project" value="UniProtKB-UniRule"/>
</dbReference>
<dbReference type="PANTHER" id="PTHR10291:SF0">
    <property type="entry name" value="DEHYDRODOLICHYL DIPHOSPHATE SYNTHASE 2"/>
    <property type="match status" value="1"/>
</dbReference>
<dbReference type="FunFam" id="3.40.1180.10:FF:000001">
    <property type="entry name" value="(2E,6E)-farnesyl-diphosphate-specific ditrans,polycis-undecaprenyl-diphosphate synthase"/>
    <property type="match status" value="1"/>
</dbReference>
<dbReference type="InterPro" id="IPR036424">
    <property type="entry name" value="UPP_synth-like_sf"/>
</dbReference>
<feature type="binding site" evidence="2">
    <location>
        <position position="226"/>
    </location>
    <ligand>
        <name>Mg(2+)</name>
        <dbReference type="ChEBI" id="CHEBI:18420"/>
    </ligand>
</feature>
<dbReference type="PROSITE" id="PS01066">
    <property type="entry name" value="UPP_SYNTHASE"/>
    <property type="match status" value="1"/>
</dbReference>
<keyword evidence="2" id="KW-0479">Metal-binding</keyword>
<feature type="binding site" evidence="2">
    <location>
        <position position="207"/>
    </location>
    <ligand>
        <name>substrate</name>
    </ligand>
</feature>
<feature type="binding site" evidence="2">
    <location>
        <position position="88"/>
    </location>
    <ligand>
        <name>substrate</name>
    </ligand>
</feature>
<feature type="binding site" evidence="2">
    <location>
        <begin position="213"/>
        <end position="215"/>
    </location>
    <ligand>
        <name>substrate</name>
    </ligand>
</feature>
<feature type="binding site" evidence="2">
    <location>
        <position position="56"/>
    </location>
    <ligand>
        <name>substrate</name>
    </ligand>
</feature>